<dbReference type="AlphaFoldDB" id="A0A0F9ALD6"/>
<reference evidence="1" key="1">
    <citation type="journal article" date="2015" name="Nature">
        <title>Complex archaea that bridge the gap between prokaryotes and eukaryotes.</title>
        <authorList>
            <person name="Spang A."/>
            <person name="Saw J.H."/>
            <person name="Jorgensen S.L."/>
            <person name="Zaremba-Niedzwiedzka K."/>
            <person name="Martijn J."/>
            <person name="Lind A.E."/>
            <person name="van Eijk R."/>
            <person name="Schleper C."/>
            <person name="Guy L."/>
            <person name="Ettema T.J."/>
        </authorList>
    </citation>
    <scope>NUCLEOTIDE SEQUENCE</scope>
</reference>
<protein>
    <submittedName>
        <fullName evidence="1">Uncharacterized protein</fullName>
    </submittedName>
</protein>
<sequence length="90" mass="10734">MTHGTHLMVLLRDKDWAMYHKPEQSMWYVIYHKHTDNNGTNWTGTLVDGNGDMLLTNDYDERQAAKYCMFCSEEAPAWMLGFQRLCKWER</sequence>
<organism evidence="1">
    <name type="scientific">marine sediment metagenome</name>
    <dbReference type="NCBI Taxonomy" id="412755"/>
    <lineage>
        <taxon>unclassified sequences</taxon>
        <taxon>metagenomes</taxon>
        <taxon>ecological metagenomes</taxon>
    </lineage>
</organism>
<comment type="caution">
    <text evidence="1">The sequence shown here is derived from an EMBL/GenBank/DDBJ whole genome shotgun (WGS) entry which is preliminary data.</text>
</comment>
<name>A0A0F9ALD6_9ZZZZ</name>
<evidence type="ECO:0000313" key="1">
    <source>
        <dbReference type="EMBL" id="KKL10404.1"/>
    </source>
</evidence>
<dbReference type="EMBL" id="LAZR01042075">
    <property type="protein sequence ID" value="KKL10404.1"/>
    <property type="molecule type" value="Genomic_DNA"/>
</dbReference>
<gene>
    <name evidence="1" type="ORF">LCGC14_2556190</name>
</gene>
<accession>A0A0F9ALD6</accession>
<proteinExistence type="predicted"/>